<sequence length="94" mass="10680">MKKDENTENENLKAKSIAEESHISWEDSDLLVKARILRSDIQLLAKYVEGLGHLGVITTTDKAKGEVMIQTTRYCWPELEKILSALPLQMEILP</sequence>
<evidence type="ECO:0000313" key="2">
    <source>
        <dbReference type="Proteomes" id="UP000430508"/>
    </source>
</evidence>
<reference evidence="1 2" key="1">
    <citation type="submission" date="2019-12" db="EMBL/GenBank/DDBJ databases">
        <title>Sequence classification of anaerobic respiratory reductive dehalogenases: First we see many, then we see few.</title>
        <authorList>
            <person name="Molenda O."/>
            <person name="Puentes Jacome L.A."/>
            <person name="Cao X."/>
            <person name="Nesbo C.L."/>
            <person name="Tang S."/>
            <person name="Morson N."/>
            <person name="Patron J."/>
            <person name="Lomheim L."/>
            <person name="Wishart D.S."/>
            <person name="Edwards E.A."/>
        </authorList>
    </citation>
    <scope>NUCLEOTIDE SEQUENCE [LARGE SCALE GENOMIC DNA]</scope>
    <source>
        <strain evidence="1 2">12DCA</strain>
    </source>
</reference>
<evidence type="ECO:0000313" key="1">
    <source>
        <dbReference type="EMBL" id="QHA00344.1"/>
    </source>
</evidence>
<gene>
    <name evidence="1" type="ORF">GQ588_06705</name>
</gene>
<dbReference type="InterPro" id="IPR032587">
    <property type="entry name" value="DUF4911"/>
</dbReference>
<proteinExistence type="predicted"/>
<name>A0A857DGC9_9FIRM</name>
<dbReference type="Pfam" id="PF16256">
    <property type="entry name" value="DUF4911"/>
    <property type="match status" value="1"/>
</dbReference>
<dbReference type="EMBL" id="CP046996">
    <property type="protein sequence ID" value="QHA00344.1"/>
    <property type="molecule type" value="Genomic_DNA"/>
</dbReference>
<dbReference type="RefSeq" id="WP_019225795.1">
    <property type="nucleotide sequence ID" value="NZ_CP046996.1"/>
</dbReference>
<organism evidence="1 2">
    <name type="scientific">Dehalobacter restrictus</name>
    <dbReference type="NCBI Taxonomy" id="55583"/>
    <lineage>
        <taxon>Bacteria</taxon>
        <taxon>Bacillati</taxon>
        <taxon>Bacillota</taxon>
        <taxon>Clostridia</taxon>
        <taxon>Eubacteriales</taxon>
        <taxon>Desulfitobacteriaceae</taxon>
        <taxon>Dehalobacter</taxon>
    </lineage>
</organism>
<dbReference type="AlphaFoldDB" id="A0A857DGC9"/>
<dbReference type="Proteomes" id="UP000430508">
    <property type="component" value="Chromosome"/>
</dbReference>
<accession>A0A857DGC9</accession>
<protein>
    <submittedName>
        <fullName evidence="1">DUF4911 domain-containing protein</fullName>
    </submittedName>
</protein>